<dbReference type="Pfam" id="PF00005">
    <property type="entry name" value="ABC_tran"/>
    <property type="match status" value="1"/>
</dbReference>
<evidence type="ECO:0000313" key="6">
    <source>
        <dbReference type="EMBL" id="UUI76405.1"/>
    </source>
</evidence>
<keyword evidence="2" id="KW-0813">Transport</keyword>
<evidence type="ECO:0000256" key="4">
    <source>
        <dbReference type="ARBA" id="ARBA00022840"/>
    </source>
</evidence>
<dbReference type="PANTHER" id="PTHR42734">
    <property type="entry name" value="METAL TRANSPORT SYSTEM ATP-BINDING PROTEIN TM_0124-RELATED"/>
    <property type="match status" value="1"/>
</dbReference>
<dbReference type="PROSITE" id="PS00211">
    <property type="entry name" value="ABC_TRANSPORTER_1"/>
    <property type="match status" value="1"/>
</dbReference>
<reference evidence="6 7" key="1">
    <citation type="submission" date="2022-07" db="EMBL/GenBank/DDBJ databases">
        <title>Novel species in genus cellulomonas.</title>
        <authorList>
            <person name="Ye L."/>
        </authorList>
    </citation>
    <scope>NUCLEOTIDE SEQUENCE [LARGE SCALE GENOMIC DNA]</scope>
    <source>
        <strain evidence="7">zg-Y338</strain>
    </source>
</reference>
<dbReference type="PROSITE" id="PS50893">
    <property type="entry name" value="ABC_TRANSPORTER_2"/>
    <property type="match status" value="1"/>
</dbReference>
<dbReference type="PANTHER" id="PTHR42734:SF5">
    <property type="entry name" value="IRON TRANSPORT SYSTEM ATP-BINDING PROTEIN HI_0361-RELATED"/>
    <property type="match status" value="1"/>
</dbReference>
<name>A0ABY5L4M4_9CELL</name>
<dbReference type="SMART" id="SM00382">
    <property type="entry name" value="AAA"/>
    <property type="match status" value="1"/>
</dbReference>
<dbReference type="InterPro" id="IPR027417">
    <property type="entry name" value="P-loop_NTPase"/>
</dbReference>
<dbReference type="Proteomes" id="UP001316189">
    <property type="component" value="Chromosome"/>
</dbReference>
<dbReference type="SUPFAM" id="SSF52540">
    <property type="entry name" value="P-loop containing nucleoside triphosphate hydrolases"/>
    <property type="match status" value="1"/>
</dbReference>
<organism evidence="6 7">
    <name type="scientific">Cellulomonas chengniuliangii</name>
    <dbReference type="NCBI Taxonomy" id="2968084"/>
    <lineage>
        <taxon>Bacteria</taxon>
        <taxon>Bacillati</taxon>
        <taxon>Actinomycetota</taxon>
        <taxon>Actinomycetes</taxon>
        <taxon>Micrococcales</taxon>
        <taxon>Cellulomonadaceae</taxon>
        <taxon>Cellulomonas</taxon>
    </lineage>
</organism>
<gene>
    <name evidence="6" type="ORF">NP064_05785</name>
</gene>
<dbReference type="RefSeq" id="WP_227568678.1">
    <property type="nucleotide sequence ID" value="NZ_CP101988.1"/>
</dbReference>
<proteinExistence type="inferred from homology"/>
<feature type="domain" description="ABC transporter" evidence="5">
    <location>
        <begin position="6"/>
        <end position="240"/>
    </location>
</feature>
<comment type="similarity">
    <text evidence="1">Belongs to the ABC transporter superfamily.</text>
</comment>
<dbReference type="EMBL" id="CP101988">
    <property type="protein sequence ID" value="UUI76405.1"/>
    <property type="molecule type" value="Genomic_DNA"/>
</dbReference>
<dbReference type="InterPro" id="IPR003593">
    <property type="entry name" value="AAA+_ATPase"/>
</dbReference>
<dbReference type="Gene3D" id="3.40.50.300">
    <property type="entry name" value="P-loop containing nucleotide triphosphate hydrolases"/>
    <property type="match status" value="1"/>
</dbReference>
<dbReference type="GO" id="GO:0005524">
    <property type="term" value="F:ATP binding"/>
    <property type="evidence" value="ECO:0007669"/>
    <property type="project" value="UniProtKB-KW"/>
</dbReference>
<evidence type="ECO:0000256" key="2">
    <source>
        <dbReference type="ARBA" id="ARBA00022448"/>
    </source>
</evidence>
<evidence type="ECO:0000256" key="3">
    <source>
        <dbReference type="ARBA" id="ARBA00022741"/>
    </source>
</evidence>
<evidence type="ECO:0000259" key="5">
    <source>
        <dbReference type="PROSITE" id="PS50893"/>
    </source>
</evidence>
<dbReference type="CDD" id="cd03235">
    <property type="entry name" value="ABC_Metallic_Cations"/>
    <property type="match status" value="1"/>
</dbReference>
<dbReference type="InterPro" id="IPR050153">
    <property type="entry name" value="Metal_Ion_Import_ABC"/>
</dbReference>
<keyword evidence="3" id="KW-0547">Nucleotide-binding</keyword>
<accession>A0ABY5L4M4</accession>
<evidence type="ECO:0000256" key="1">
    <source>
        <dbReference type="ARBA" id="ARBA00005417"/>
    </source>
</evidence>
<keyword evidence="7" id="KW-1185">Reference proteome</keyword>
<keyword evidence="4 6" id="KW-0067">ATP-binding</keyword>
<protein>
    <submittedName>
        <fullName evidence="6">Metal ABC transporter ATP-binding protein</fullName>
    </submittedName>
</protein>
<evidence type="ECO:0000313" key="7">
    <source>
        <dbReference type="Proteomes" id="UP001316189"/>
    </source>
</evidence>
<sequence length="240" mass="25271">MSAAAIEVRGVTVRYHDVLALDGADLTVPAGRLTGLLGMNGSGKSSLLKAIMGIVTPDAGEVRVLGRASREARREALIGYVPQSEDVDWSFPLTVRDVVAQGRYGRLGPLRRPRAVDRAAVEEALDRVGLGELADRQIGRLSGGQRKRAFLARCLAQEARVLLLDEPFAGVDVSSQAAITGLLRELVADGVGALVSTHDLAALPTLADDAVLLHRRVLAAGAPHDVLRPENLALAFGGAP</sequence>
<dbReference type="InterPro" id="IPR003439">
    <property type="entry name" value="ABC_transporter-like_ATP-bd"/>
</dbReference>
<dbReference type="InterPro" id="IPR017871">
    <property type="entry name" value="ABC_transporter-like_CS"/>
</dbReference>